<dbReference type="InterPro" id="IPR036388">
    <property type="entry name" value="WH-like_DNA-bd_sf"/>
</dbReference>
<dbReference type="InterPro" id="IPR036390">
    <property type="entry name" value="WH_DNA-bd_sf"/>
</dbReference>
<dbReference type="SUPFAM" id="SSF46785">
    <property type="entry name" value="Winged helix' DNA-binding domain"/>
    <property type="match status" value="1"/>
</dbReference>
<proteinExistence type="predicted"/>
<dbReference type="Pfam" id="PF25212">
    <property type="entry name" value="HVO_A0114"/>
    <property type="match status" value="1"/>
</dbReference>
<gene>
    <name evidence="1" type="ORF">MNBD_ALPHA04-1483</name>
</gene>
<name>A0A3B0SDU6_9ZZZZ</name>
<organism evidence="1">
    <name type="scientific">hydrothermal vent metagenome</name>
    <dbReference type="NCBI Taxonomy" id="652676"/>
    <lineage>
        <taxon>unclassified sequences</taxon>
        <taxon>metagenomes</taxon>
        <taxon>ecological metagenomes</taxon>
    </lineage>
</organism>
<dbReference type="Gene3D" id="1.10.10.10">
    <property type="entry name" value="Winged helix-like DNA-binding domain superfamily/Winged helix DNA-binding domain"/>
    <property type="match status" value="1"/>
</dbReference>
<protein>
    <submittedName>
        <fullName evidence="1">Uncharacterized protein</fullName>
    </submittedName>
</protein>
<sequence length="67" mass="7397">QRPNSIAELAEMSGRSANNLSRTLKTMTRLGLVTMEKKDKGRKAPRFPYDDILLDIPIPTSTTAHAA</sequence>
<dbReference type="AlphaFoldDB" id="A0A3B0SDU6"/>
<reference evidence="1" key="1">
    <citation type="submission" date="2018-06" db="EMBL/GenBank/DDBJ databases">
        <authorList>
            <person name="Zhirakovskaya E."/>
        </authorList>
    </citation>
    <scope>NUCLEOTIDE SEQUENCE</scope>
</reference>
<accession>A0A3B0SDU6</accession>
<dbReference type="EMBL" id="UOEF01000158">
    <property type="protein sequence ID" value="VAV93205.1"/>
    <property type="molecule type" value="Genomic_DNA"/>
</dbReference>
<evidence type="ECO:0000313" key="1">
    <source>
        <dbReference type="EMBL" id="VAV93205.1"/>
    </source>
</evidence>
<feature type="non-terminal residue" evidence="1">
    <location>
        <position position="1"/>
    </location>
</feature>